<keyword evidence="2" id="KW-1185">Reference proteome</keyword>
<comment type="caution">
    <text evidence="1">The sequence shown here is derived from an EMBL/GenBank/DDBJ whole genome shotgun (WGS) entry which is preliminary data.</text>
</comment>
<accession>A0A9D4K656</accession>
<organism evidence="1 2">
    <name type="scientific">Dreissena polymorpha</name>
    <name type="common">Zebra mussel</name>
    <name type="synonym">Mytilus polymorpha</name>
    <dbReference type="NCBI Taxonomy" id="45954"/>
    <lineage>
        <taxon>Eukaryota</taxon>
        <taxon>Metazoa</taxon>
        <taxon>Spiralia</taxon>
        <taxon>Lophotrochozoa</taxon>
        <taxon>Mollusca</taxon>
        <taxon>Bivalvia</taxon>
        <taxon>Autobranchia</taxon>
        <taxon>Heteroconchia</taxon>
        <taxon>Euheterodonta</taxon>
        <taxon>Imparidentia</taxon>
        <taxon>Neoheterodontei</taxon>
        <taxon>Myida</taxon>
        <taxon>Dreissenoidea</taxon>
        <taxon>Dreissenidae</taxon>
        <taxon>Dreissena</taxon>
    </lineage>
</organism>
<sequence>MARRILTFEKRDEAKGELVMIENEWVPNVSPGFQESLGPDNKEVNFVDKYKLSLEIQQNSGRLSRSVSLDITPDEHQYILHLRITTIIPDYFYRPSDVKQLCRKKDSPAIRLHDECSENTVLSR</sequence>
<name>A0A9D4K656_DREPO</name>
<proteinExistence type="predicted"/>
<gene>
    <name evidence="1" type="ORF">DPMN_107052</name>
</gene>
<evidence type="ECO:0000313" key="2">
    <source>
        <dbReference type="Proteomes" id="UP000828390"/>
    </source>
</evidence>
<reference evidence="1" key="2">
    <citation type="submission" date="2020-11" db="EMBL/GenBank/DDBJ databases">
        <authorList>
            <person name="McCartney M.A."/>
            <person name="Auch B."/>
            <person name="Kono T."/>
            <person name="Mallez S."/>
            <person name="Becker A."/>
            <person name="Gohl D.M."/>
            <person name="Silverstein K.A.T."/>
            <person name="Koren S."/>
            <person name="Bechman K.B."/>
            <person name="Herman A."/>
            <person name="Abrahante J.E."/>
            <person name="Garbe J."/>
        </authorList>
    </citation>
    <scope>NUCLEOTIDE SEQUENCE</scope>
    <source>
        <strain evidence="1">Duluth1</strain>
        <tissue evidence="1">Whole animal</tissue>
    </source>
</reference>
<dbReference type="AlphaFoldDB" id="A0A9D4K656"/>
<evidence type="ECO:0000313" key="1">
    <source>
        <dbReference type="EMBL" id="KAH3833736.1"/>
    </source>
</evidence>
<dbReference type="EMBL" id="JAIWYP010000004">
    <property type="protein sequence ID" value="KAH3833736.1"/>
    <property type="molecule type" value="Genomic_DNA"/>
</dbReference>
<dbReference type="Proteomes" id="UP000828390">
    <property type="component" value="Unassembled WGS sequence"/>
</dbReference>
<protein>
    <submittedName>
        <fullName evidence="1">Uncharacterized protein</fullName>
    </submittedName>
</protein>
<reference evidence="1" key="1">
    <citation type="journal article" date="2019" name="bioRxiv">
        <title>The Genome of the Zebra Mussel, Dreissena polymorpha: A Resource for Invasive Species Research.</title>
        <authorList>
            <person name="McCartney M.A."/>
            <person name="Auch B."/>
            <person name="Kono T."/>
            <person name="Mallez S."/>
            <person name="Zhang Y."/>
            <person name="Obille A."/>
            <person name="Becker A."/>
            <person name="Abrahante J.E."/>
            <person name="Garbe J."/>
            <person name="Badalamenti J.P."/>
            <person name="Herman A."/>
            <person name="Mangelson H."/>
            <person name="Liachko I."/>
            <person name="Sullivan S."/>
            <person name="Sone E.D."/>
            <person name="Koren S."/>
            <person name="Silverstein K.A.T."/>
            <person name="Beckman K.B."/>
            <person name="Gohl D.M."/>
        </authorList>
    </citation>
    <scope>NUCLEOTIDE SEQUENCE</scope>
    <source>
        <strain evidence="1">Duluth1</strain>
        <tissue evidence="1">Whole animal</tissue>
    </source>
</reference>